<keyword evidence="3 8" id="KW-0269">Exonuclease</keyword>
<evidence type="ECO:0000256" key="3">
    <source>
        <dbReference type="ARBA" id="ARBA00022839"/>
    </source>
</evidence>
<organism evidence="8 9">
    <name type="scientific">Streptacidiphilus alkalitolerans</name>
    <dbReference type="NCBI Taxonomy" id="3342712"/>
    <lineage>
        <taxon>Bacteria</taxon>
        <taxon>Bacillati</taxon>
        <taxon>Actinomycetota</taxon>
        <taxon>Actinomycetes</taxon>
        <taxon>Kitasatosporales</taxon>
        <taxon>Streptomycetaceae</taxon>
        <taxon>Streptacidiphilus</taxon>
    </lineage>
</organism>
<dbReference type="InterPro" id="IPR020046">
    <property type="entry name" value="5-3_exonucl_a-hlix_arch_N"/>
</dbReference>
<dbReference type="InterPro" id="IPR002421">
    <property type="entry name" value="5-3_exonuclease"/>
</dbReference>
<keyword evidence="4" id="KW-0238">DNA-binding</keyword>
<dbReference type="InterPro" id="IPR008918">
    <property type="entry name" value="HhH2"/>
</dbReference>
<evidence type="ECO:0000259" key="7">
    <source>
        <dbReference type="SMART" id="SM00475"/>
    </source>
</evidence>
<gene>
    <name evidence="8" type="ORF">ACEZDG_00800</name>
</gene>
<dbReference type="PANTHER" id="PTHR42646:SF2">
    <property type="entry name" value="5'-3' EXONUCLEASE FAMILY PROTEIN"/>
    <property type="match status" value="1"/>
</dbReference>
<evidence type="ECO:0000256" key="4">
    <source>
        <dbReference type="ARBA" id="ARBA00023125"/>
    </source>
</evidence>
<dbReference type="SUPFAM" id="SSF88723">
    <property type="entry name" value="PIN domain-like"/>
    <property type="match status" value="1"/>
</dbReference>
<dbReference type="SMART" id="SM00279">
    <property type="entry name" value="HhH2"/>
    <property type="match status" value="1"/>
</dbReference>
<dbReference type="Pfam" id="PF01367">
    <property type="entry name" value="5_3_exonuc"/>
    <property type="match status" value="1"/>
</dbReference>
<dbReference type="InterPro" id="IPR020045">
    <property type="entry name" value="DNA_polI_H3TH"/>
</dbReference>
<dbReference type="InterPro" id="IPR038969">
    <property type="entry name" value="FEN"/>
</dbReference>
<keyword evidence="2" id="KW-0378">Hydrolase</keyword>
<comment type="caution">
    <text evidence="8">The sequence shown here is derived from an EMBL/GenBank/DDBJ whole genome shotgun (WGS) entry which is preliminary data.</text>
</comment>
<evidence type="ECO:0000313" key="8">
    <source>
        <dbReference type="EMBL" id="MFC1407812.1"/>
    </source>
</evidence>
<name>A0ABV6V2E8_9ACTN</name>
<dbReference type="SUPFAM" id="SSF47807">
    <property type="entry name" value="5' to 3' exonuclease, C-terminal subdomain"/>
    <property type="match status" value="1"/>
</dbReference>
<evidence type="ECO:0000256" key="2">
    <source>
        <dbReference type="ARBA" id="ARBA00022801"/>
    </source>
</evidence>
<dbReference type="RefSeq" id="WP_380501065.1">
    <property type="nucleotide sequence ID" value="NZ_JBHEZX010000001.1"/>
</dbReference>
<dbReference type="InterPro" id="IPR029060">
    <property type="entry name" value="PIN-like_dom_sf"/>
</dbReference>
<dbReference type="EMBL" id="JBHEZX010000001">
    <property type="protein sequence ID" value="MFC1407812.1"/>
    <property type="molecule type" value="Genomic_DNA"/>
</dbReference>
<proteinExistence type="predicted"/>
<accession>A0ABV6V2E8</accession>
<dbReference type="InterPro" id="IPR036279">
    <property type="entry name" value="5-3_exonuclease_C_sf"/>
</dbReference>
<dbReference type="Proteomes" id="UP001592582">
    <property type="component" value="Unassembled WGS sequence"/>
</dbReference>
<dbReference type="Gene3D" id="1.10.150.20">
    <property type="entry name" value="5' to 3' exonuclease, C-terminal subdomain"/>
    <property type="match status" value="1"/>
</dbReference>
<evidence type="ECO:0000313" key="9">
    <source>
        <dbReference type="Proteomes" id="UP001592582"/>
    </source>
</evidence>
<evidence type="ECO:0000256" key="6">
    <source>
        <dbReference type="ARBA" id="ARBA00050026"/>
    </source>
</evidence>
<keyword evidence="1" id="KW-0540">Nuclease</keyword>
<sequence length="330" mass="35285">MTATPPATSTAAPGPGPAATAPRLMLLDTASLYFRAYFGVPDSVRSPDGQPVNAVRGLLEFITRLVQDHAPDHLVACWDADWRPQWRVDLIPTYKTHRLAAEPTTEGQEEVPDTLSPQVPVIAAVLDALGIARIGVPDYEADDVIGTLATHHPAPVDIVTGDRDLFQLVDDARRVRVLYPIKGVGSLQLTDEALLVEKYGVTGSQYVDFAVLRGDPSDGLPGVVGIGEKTATKLIAQYGDLAGIQAAAVDLDSKLTPAQRKRLIEGAAYLAVAPTVVSVATDIPLPTFDPTLPTEPLDPITLEELSDRWGLATPIKRLLDTLADAKSQRS</sequence>
<protein>
    <recommendedName>
        <fullName evidence="6">5'-3' exonuclease</fullName>
    </recommendedName>
</protein>
<keyword evidence="9" id="KW-1185">Reference proteome</keyword>
<dbReference type="GO" id="GO:0004527">
    <property type="term" value="F:exonuclease activity"/>
    <property type="evidence" value="ECO:0007669"/>
    <property type="project" value="UniProtKB-KW"/>
</dbReference>
<dbReference type="SMART" id="SM00475">
    <property type="entry name" value="53EXOc"/>
    <property type="match status" value="1"/>
</dbReference>
<reference evidence="8 9" key="1">
    <citation type="submission" date="2024-09" db="EMBL/GenBank/DDBJ databases">
        <authorList>
            <person name="Lee S.D."/>
        </authorList>
    </citation>
    <scope>NUCLEOTIDE SEQUENCE [LARGE SCALE GENOMIC DNA]</scope>
    <source>
        <strain evidence="8 9">N1-1</strain>
    </source>
</reference>
<dbReference type="Pfam" id="PF02739">
    <property type="entry name" value="5_3_exonuc_N"/>
    <property type="match status" value="1"/>
</dbReference>
<dbReference type="PANTHER" id="PTHR42646">
    <property type="entry name" value="FLAP ENDONUCLEASE XNI"/>
    <property type="match status" value="1"/>
</dbReference>
<evidence type="ECO:0000256" key="1">
    <source>
        <dbReference type="ARBA" id="ARBA00022722"/>
    </source>
</evidence>
<dbReference type="Gene3D" id="3.40.50.1010">
    <property type="entry name" value="5'-nuclease"/>
    <property type="match status" value="1"/>
</dbReference>
<dbReference type="CDD" id="cd09898">
    <property type="entry name" value="H3TH_53EXO"/>
    <property type="match status" value="1"/>
</dbReference>
<comment type="function">
    <text evidence="5">5'-3' exonuclease acting preferentially on double-stranded DNA.</text>
</comment>
<dbReference type="CDD" id="cd09859">
    <property type="entry name" value="PIN_53EXO"/>
    <property type="match status" value="1"/>
</dbReference>
<feature type="domain" description="5'-3' exonuclease" evidence="7">
    <location>
        <begin position="21"/>
        <end position="294"/>
    </location>
</feature>
<evidence type="ECO:0000256" key="5">
    <source>
        <dbReference type="ARBA" id="ARBA00049957"/>
    </source>
</evidence>